<dbReference type="InterPro" id="IPR045450">
    <property type="entry name" value="VMAP_C"/>
</dbReference>
<evidence type="ECO:0000313" key="3">
    <source>
        <dbReference type="EMBL" id="MBL7254242.1"/>
    </source>
</evidence>
<dbReference type="RefSeq" id="WP_202990571.1">
    <property type="nucleotide sequence ID" value="NZ_JAENHO010000002.1"/>
</dbReference>
<evidence type="ECO:0000313" key="4">
    <source>
        <dbReference type="Proteomes" id="UP000598996"/>
    </source>
</evidence>
<dbReference type="Pfam" id="PF20028">
    <property type="entry name" value="VMAP-C"/>
    <property type="match status" value="1"/>
</dbReference>
<organism evidence="3 4">
    <name type="scientific">Paractinoplanes lichenicola</name>
    <dbReference type="NCBI Taxonomy" id="2802976"/>
    <lineage>
        <taxon>Bacteria</taxon>
        <taxon>Bacillati</taxon>
        <taxon>Actinomycetota</taxon>
        <taxon>Actinomycetes</taxon>
        <taxon>Micromonosporales</taxon>
        <taxon>Micromonosporaceae</taxon>
        <taxon>Paractinoplanes</taxon>
    </lineage>
</organism>
<protein>
    <submittedName>
        <fullName evidence="3">Uncharacterized protein</fullName>
    </submittedName>
</protein>
<dbReference type="Proteomes" id="UP000598996">
    <property type="component" value="Unassembled WGS sequence"/>
</dbReference>
<dbReference type="Pfam" id="PF19916">
    <property type="entry name" value="VMAP-M0"/>
    <property type="match status" value="1"/>
</dbReference>
<comment type="caution">
    <text evidence="3">The sequence shown here is derived from an EMBL/GenBank/DDBJ whole genome shotgun (WGS) entry which is preliminary data.</text>
</comment>
<sequence length="465" mass="52733">MALLNESGGLSDSGDRDRLIAAVTARHYGDLRVEPGAGTAEHLTHIVRDCAAAECLGHLVDVLEQDSRLRSPALLTLRQLYDEWNAAVVFDDDDWWSLRAELATVTLTNLHDLYRRATPFGFSSPPPHCDDAWRMFVYLAGLNESDERVPPCTIFLWSIADLLPAGEQGPNPLRRLLDRLVRRWDIVGPFQRAVYSLPRVPVDQRWDPTLLIAIDFDRPDLFSVVSWTQWSRTDRFKRGIGRVVPQAGLEAAVQEIVATAERSWLGGDDGQLRLEFLLPFELLNLPVERWRKEHDPVDGPVPLYMHYPVVVRSLDRIRKGGRRAWNKRWHSLRRSPHGVDWLASRGADHRLEEEIQREERIVTMILSEPPPGRQDGAAREIRIAIRTGVPIVIWHRTEPPSRSFLRLVENLIFDGGMAELPDRASQLRITASMNEDGGGVGQDLVLLWDDPSRLPGEFVVTAGEE</sequence>
<evidence type="ECO:0000259" key="2">
    <source>
        <dbReference type="Pfam" id="PF20028"/>
    </source>
</evidence>
<dbReference type="EMBL" id="JAENHO010000002">
    <property type="protein sequence ID" value="MBL7254242.1"/>
    <property type="molecule type" value="Genomic_DNA"/>
</dbReference>
<name>A0ABS1VHQ9_9ACTN</name>
<accession>A0ABS1VHQ9</accession>
<feature type="domain" description="vWA-MoxR associated protein C-terminal" evidence="2">
    <location>
        <begin position="226"/>
        <end position="451"/>
    </location>
</feature>
<evidence type="ECO:0000259" key="1">
    <source>
        <dbReference type="Pfam" id="PF19916"/>
    </source>
</evidence>
<proteinExistence type="predicted"/>
<keyword evidence="4" id="KW-1185">Reference proteome</keyword>
<gene>
    <name evidence="3" type="ORF">JKJ07_07955</name>
</gene>
<feature type="domain" description="vWA-MoxR associated protein middle region 0" evidence="1">
    <location>
        <begin position="90"/>
        <end position="186"/>
    </location>
</feature>
<reference evidence="3 4" key="1">
    <citation type="submission" date="2021-01" db="EMBL/GenBank/DDBJ databases">
        <title>Actinoplanes sp. nov. LDG1-01 isolated from lichen.</title>
        <authorList>
            <person name="Saeng-In P."/>
            <person name="Phongsopitanun W."/>
            <person name="Kanchanasin P."/>
            <person name="Yuki M."/>
            <person name="Kudo T."/>
            <person name="Ohkuma M."/>
            <person name="Tanasupawat S."/>
        </authorList>
    </citation>
    <scope>NUCLEOTIDE SEQUENCE [LARGE SCALE GENOMIC DNA]</scope>
    <source>
        <strain evidence="3 4">LDG1-01</strain>
    </source>
</reference>
<dbReference type="InterPro" id="IPR045555">
    <property type="entry name" value="VMAP-M0"/>
</dbReference>